<dbReference type="Proteomes" id="UP000005446">
    <property type="component" value="Unassembled WGS sequence"/>
</dbReference>
<name>H0ENU3_GLAL7</name>
<proteinExistence type="predicted"/>
<gene>
    <name evidence="1" type="ORF">M7I_4306</name>
</gene>
<keyword evidence="2" id="KW-1185">Reference proteome</keyword>
<comment type="caution">
    <text evidence="1">The sequence shown here is derived from an EMBL/GenBank/DDBJ whole genome shotgun (WGS) entry which is preliminary data.</text>
</comment>
<dbReference type="AlphaFoldDB" id="H0ENU3"/>
<reference evidence="1 2" key="1">
    <citation type="journal article" date="2012" name="Eukaryot. Cell">
        <title>Genome sequence of the fungus Glarea lozoyensis: the first genome sequence of a species from the Helotiaceae family.</title>
        <authorList>
            <person name="Youssar L."/>
            <person name="Gruening B.A."/>
            <person name="Erxleben A."/>
            <person name="Guenther S."/>
            <person name="Huettel W."/>
        </authorList>
    </citation>
    <scope>NUCLEOTIDE SEQUENCE [LARGE SCALE GENOMIC DNA]</scope>
    <source>
        <strain evidence="2">ATCC 74030 / MF5533</strain>
    </source>
</reference>
<evidence type="ECO:0000313" key="1">
    <source>
        <dbReference type="EMBL" id="EHK99811.1"/>
    </source>
</evidence>
<dbReference type="InParanoid" id="H0ENU3"/>
<evidence type="ECO:0000313" key="2">
    <source>
        <dbReference type="Proteomes" id="UP000005446"/>
    </source>
</evidence>
<organism evidence="1 2">
    <name type="scientific">Glarea lozoyensis (strain ATCC 74030 / MF5533)</name>
    <dbReference type="NCBI Taxonomy" id="1104152"/>
    <lineage>
        <taxon>Eukaryota</taxon>
        <taxon>Fungi</taxon>
        <taxon>Dikarya</taxon>
        <taxon>Ascomycota</taxon>
        <taxon>Pezizomycotina</taxon>
        <taxon>Leotiomycetes</taxon>
        <taxon>Helotiales</taxon>
        <taxon>Helotiaceae</taxon>
        <taxon>Glarea</taxon>
    </lineage>
</organism>
<accession>H0ENU3</accession>
<protein>
    <submittedName>
        <fullName evidence="1">Uncharacterized protein</fullName>
    </submittedName>
</protein>
<sequence length="58" mass="6813">MAPFMQERELPGNYICGYQDGESILALRLANQRFRDRNILNFVWYLELVVVSCCDNIN</sequence>
<dbReference type="HOGENOM" id="CLU_2979269_0_0_1"/>
<dbReference type="EMBL" id="AGUE01000106">
    <property type="protein sequence ID" value="EHK99811.1"/>
    <property type="molecule type" value="Genomic_DNA"/>
</dbReference>